<comment type="caution">
    <text evidence="1">The sequence shown here is derived from an EMBL/GenBank/DDBJ whole genome shotgun (WGS) entry which is preliminary data.</text>
</comment>
<evidence type="ECO:0008006" key="3">
    <source>
        <dbReference type="Google" id="ProtNLM"/>
    </source>
</evidence>
<evidence type="ECO:0000313" key="2">
    <source>
        <dbReference type="Proteomes" id="UP001165122"/>
    </source>
</evidence>
<keyword evidence="2" id="KW-1185">Reference proteome</keyword>
<sequence length="99" mass="11038">MFLKVKTPENNQAVCVDINISKPVNQSLAVLGKILNEPSDDLEFQLNGKTLTTLDMVKRPSQLELCEQDDLVCVRKRSTSGELSAQNLSVQEDEEVLSF</sequence>
<dbReference type="Proteomes" id="UP001165122">
    <property type="component" value="Unassembled WGS sequence"/>
</dbReference>
<proteinExistence type="predicted"/>
<gene>
    <name evidence="1" type="ORF">TrLO_g11652</name>
</gene>
<reference evidence="2" key="1">
    <citation type="journal article" date="2023" name="Commun. Biol.">
        <title>Genome analysis of Parmales, the sister group of diatoms, reveals the evolutionary specialization of diatoms from phago-mixotrophs to photoautotrophs.</title>
        <authorList>
            <person name="Ban H."/>
            <person name="Sato S."/>
            <person name="Yoshikawa S."/>
            <person name="Yamada K."/>
            <person name="Nakamura Y."/>
            <person name="Ichinomiya M."/>
            <person name="Sato N."/>
            <person name="Blanc-Mathieu R."/>
            <person name="Endo H."/>
            <person name="Kuwata A."/>
            <person name="Ogata H."/>
        </authorList>
    </citation>
    <scope>NUCLEOTIDE SEQUENCE [LARGE SCALE GENOMIC DNA]</scope>
    <source>
        <strain evidence="2">NIES 3700</strain>
    </source>
</reference>
<dbReference type="AlphaFoldDB" id="A0A9W7F6W7"/>
<evidence type="ECO:0000313" key="1">
    <source>
        <dbReference type="EMBL" id="GMI05559.1"/>
    </source>
</evidence>
<protein>
    <recommendedName>
        <fullName evidence="3">Ubiquitin-like domain-containing protein</fullName>
    </recommendedName>
</protein>
<organism evidence="1 2">
    <name type="scientific">Triparma laevis f. longispina</name>
    <dbReference type="NCBI Taxonomy" id="1714387"/>
    <lineage>
        <taxon>Eukaryota</taxon>
        <taxon>Sar</taxon>
        <taxon>Stramenopiles</taxon>
        <taxon>Ochrophyta</taxon>
        <taxon>Bolidophyceae</taxon>
        <taxon>Parmales</taxon>
        <taxon>Triparmaceae</taxon>
        <taxon>Triparma</taxon>
    </lineage>
</organism>
<dbReference type="EMBL" id="BRXW01000088">
    <property type="protein sequence ID" value="GMI05559.1"/>
    <property type="molecule type" value="Genomic_DNA"/>
</dbReference>
<name>A0A9W7F6W7_9STRA</name>
<dbReference type="OrthoDB" id="10341765at2759"/>
<accession>A0A9W7F6W7</accession>